<evidence type="ECO:0000313" key="1">
    <source>
        <dbReference type="EMBL" id="TWT54224.1"/>
    </source>
</evidence>
<dbReference type="Proteomes" id="UP000316598">
    <property type="component" value="Unassembled WGS sequence"/>
</dbReference>
<protein>
    <recommendedName>
        <fullName evidence="3">Carboxypeptidase regulatory-like domain-containing protein</fullName>
    </recommendedName>
</protein>
<name>A0A5C5WTG9_9BACT</name>
<dbReference type="EMBL" id="SJPI01000001">
    <property type="protein sequence ID" value="TWT54224.1"/>
    <property type="molecule type" value="Genomic_DNA"/>
</dbReference>
<gene>
    <name evidence="1" type="ORF">Pla22_18590</name>
</gene>
<dbReference type="RefSeq" id="WP_146514302.1">
    <property type="nucleotide sequence ID" value="NZ_SJPI01000001.1"/>
</dbReference>
<organism evidence="1 2">
    <name type="scientific">Rubripirellula amarantea</name>
    <dbReference type="NCBI Taxonomy" id="2527999"/>
    <lineage>
        <taxon>Bacteria</taxon>
        <taxon>Pseudomonadati</taxon>
        <taxon>Planctomycetota</taxon>
        <taxon>Planctomycetia</taxon>
        <taxon>Pirellulales</taxon>
        <taxon>Pirellulaceae</taxon>
        <taxon>Rubripirellula</taxon>
    </lineage>
</organism>
<accession>A0A5C5WTG9</accession>
<keyword evidence="2" id="KW-1185">Reference proteome</keyword>
<proteinExistence type="predicted"/>
<comment type="caution">
    <text evidence="1">The sequence shown here is derived from an EMBL/GenBank/DDBJ whole genome shotgun (WGS) entry which is preliminary data.</text>
</comment>
<reference evidence="1 2" key="1">
    <citation type="submission" date="2019-02" db="EMBL/GenBank/DDBJ databases">
        <title>Deep-cultivation of Planctomycetes and their phenomic and genomic characterization uncovers novel biology.</title>
        <authorList>
            <person name="Wiegand S."/>
            <person name="Jogler M."/>
            <person name="Boedeker C."/>
            <person name="Pinto D."/>
            <person name="Vollmers J."/>
            <person name="Rivas-Marin E."/>
            <person name="Kohn T."/>
            <person name="Peeters S.H."/>
            <person name="Heuer A."/>
            <person name="Rast P."/>
            <person name="Oberbeckmann S."/>
            <person name="Bunk B."/>
            <person name="Jeske O."/>
            <person name="Meyerdierks A."/>
            <person name="Storesund J.E."/>
            <person name="Kallscheuer N."/>
            <person name="Luecker S."/>
            <person name="Lage O.M."/>
            <person name="Pohl T."/>
            <person name="Merkel B.J."/>
            <person name="Hornburger P."/>
            <person name="Mueller R.-W."/>
            <person name="Bruemmer F."/>
            <person name="Labrenz M."/>
            <person name="Spormann A.M."/>
            <person name="Op Den Camp H."/>
            <person name="Overmann J."/>
            <person name="Amann R."/>
            <person name="Jetten M.S.M."/>
            <person name="Mascher T."/>
            <person name="Medema M.H."/>
            <person name="Devos D.P."/>
            <person name="Kaster A.-K."/>
            <person name="Ovreas L."/>
            <person name="Rohde M."/>
            <person name="Galperin M.Y."/>
            <person name="Jogler C."/>
        </authorList>
    </citation>
    <scope>NUCLEOTIDE SEQUENCE [LARGE SCALE GENOMIC DNA]</scope>
    <source>
        <strain evidence="1 2">Pla22</strain>
    </source>
</reference>
<evidence type="ECO:0000313" key="2">
    <source>
        <dbReference type="Proteomes" id="UP000316598"/>
    </source>
</evidence>
<dbReference type="AlphaFoldDB" id="A0A5C5WTG9"/>
<dbReference type="OrthoDB" id="279896at2"/>
<sequence length="174" mass="18847">MLMTSNLNGKRNLGFSRMAGMHITAHSAMALALVIVGMIAGCDSGPNISKVMGKVTRGGEPLSEIRVRFMPDPDKREGGDQPVVGGLMSTGITNAQGEYDLTYASDPSKHGAELGWHKVVLEDLSLENNRDGKIPESRTNIEWVNPAKTPLSFEVTEGEQVIDIELNDLDPQDE</sequence>
<evidence type="ECO:0008006" key="3">
    <source>
        <dbReference type="Google" id="ProtNLM"/>
    </source>
</evidence>